<dbReference type="AlphaFoldDB" id="L8H8Y4"/>
<evidence type="ECO:0000256" key="1">
    <source>
        <dbReference type="SAM" id="MobiDB-lite"/>
    </source>
</evidence>
<evidence type="ECO:0000313" key="2">
    <source>
        <dbReference type="EMBL" id="ELR21682.1"/>
    </source>
</evidence>
<protein>
    <submittedName>
        <fullName evidence="2">Uncharacterized protein</fullName>
    </submittedName>
</protein>
<accession>L8H8Y4</accession>
<evidence type="ECO:0000313" key="3">
    <source>
        <dbReference type="Proteomes" id="UP000011083"/>
    </source>
</evidence>
<dbReference type="VEuPathDB" id="AmoebaDB:ACA1_231390"/>
<reference evidence="2 3" key="1">
    <citation type="journal article" date="2013" name="Genome Biol.">
        <title>Genome of Acanthamoeba castellanii highlights extensive lateral gene transfer and early evolution of tyrosine kinase signaling.</title>
        <authorList>
            <person name="Clarke M."/>
            <person name="Lohan A.J."/>
            <person name="Liu B."/>
            <person name="Lagkouvardos I."/>
            <person name="Roy S."/>
            <person name="Zafar N."/>
            <person name="Bertelli C."/>
            <person name="Schilde C."/>
            <person name="Kianianmomeni A."/>
            <person name="Burglin T.R."/>
            <person name="Frech C."/>
            <person name="Turcotte B."/>
            <person name="Kopec K.O."/>
            <person name="Synnott J.M."/>
            <person name="Choo C."/>
            <person name="Paponov I."/>
            <person name="Finkler A."/>
            <person name="Soon Heng Tan C."/>
            <person name="Hutchins A.P."/>
            <person name="Weinmeier T."/>
            <person name="Rattei T."/>
            <person name="Chu J.S."/>
            <person name="Gimenez G."/>
            <person name="Irimia M."/>
            <person name="Rigden D.J."/>
            <person name="Fitzpatrick D.A."/>
            <person name="Lorenzo-Morales J."/>
            <person name="Bateman A."/>
            <person name="Chiu C.H."/>
            <person name="Tang P."/>
            <person name="Hegemann P."/>
            <person name="Fromm H."/>
            <person name="Raoult D."/>
            <person name="Greub G."/>
            <person name="Miranda-Saavedra D."/>
            <person name="Chen N."/>
            <person name="Nash P."/>
            <person name="Ginger M.L."/>
            <person name="Horn M."/>
            <person name="Schaap P."/>
            <person name="Caler L."/>
            <person name="Loftus B."/>
        </authorList>
    </citation>
    <scope>NUCLEOTIDE SEQUENCE [LARGE SCALE GENOMIC DNA]</scope>
    <source>
        <strain evidence="2 3">Neff</strain>
    </source>
</reference>
<dbReference type="Proteomes" id="UP000011083">
    <property type="component" value="Unassembled WGS sequence"/>
</dbReference>
<dbReference type="EMBL" id="KB007901">
    <property type="protein sequence ID" value="ELR21682.1"/>
    <property type="molecule type" value="Genomic_DNA"/>
</dbReference>
<feature type="compositionally biased region" description="Basic and acidic residues" evidence="1">
    <location>
        <begin position="41"/>
        <end position="60"/>
    </location>
</feature>
<name>L8H8Y4_ACACF</name>
<proteinExistence type="predicted"/>
<keyword evidence="3" id="KW-1185">Reference proteome</keyword>
<sequence>MKAIAFTINNGPKELIHWRFNEWINHLITFKPSGEILYMRQNKDGQNEDGRNEDRQNKDR</sequence>
<dbReference type="KEGG" id="acan:ACA1_231390"/>
<dbReference type="GeneID" id="14922591"/>
<organism evidence="2 3">
    <name type="scientific">Acanthamoeba castellanii (strain ATCC 30010 / Neff)</name>
    <dbReference type="NCBI Taxonomy" id="1257118"/>
    <lineage>
        <taxon>Eukaryota</taxon>
        <taxon>Amoebozoa</taxon>
        <taxon>Discosea</taxon>
        <taxon>Longamoebia</taxon>
        <taxon>Centramoebida</taxon>
        <taxon>Acanthamoebidae</taxon>
        <taxon>Acanthamoeba</taxon>
    </lineage>
</organism>
<gene>
    <name evidence="2" type="ORF">ACA1_231390</name>
</gene>
<dbReference type="RefSeq" id="XP_004346627.1">
    <property type="nucleotide sequence ID" value="XM_004346577.1"/>
</dbReference>
<feature type="region of interest" description="Disordered" evidence="1">
    <location>
        <begin position="39"/>
        <end position="60"/>
    </location>
</feature>